<dbReference type="RefSeq" id="WP_238461976.1">
    <property type="nucleotide sequence ID" value="NZ_JAKLJA010000001.1"/>
</dbReference>
<comment type="caution">
    <text evidence="1">The sequence shown here is derived from an EMBL/GenBank/DDBJ whole genome shotgun (WGS) entry which is preliminary data.</text>
</comment>
<reference evidence="1" key="1">
    <citation type="submission" date="2022-01" db="EMBL/GenBank/DDBJ databases">
        <title>Genome sequence and assembly of Parabukholderia sp. RG36.</title>
        <authorList>
            <person name="Chhetri G."/>
        </authorList>
    </citation>
    <scope>NUCLEOTIDE SEQUENCE</scope>
    <source>
        <strain evidence="1">RG36</strain>
    </source>
</reference>
<proteinExistence type="predicted"/>
<dbReference type="Proteomes" id="UP001139308">
    <property type="component" value="Unassembled WGS sequence"/>
</dbReference>
<accession>A0A9X1RL95</accession>
<dbReference type="AlphaFoldDB" id="A0A9X1RL95"/>
<protein>
    <submittedName>
        <fullName evidence="1">Uncharacterized protein</fullName>
    </submittedName>
</protein>
<evidence type="ECO:0000313" key="1">
    <source>
        <dbReference type="EMBL" id="MCG5072224.1"/>
    </source>
</evidence>
<evidence type="ECO:0000313" key="2">
    <source>
        <dbReference type="Proteomes" id="UP001139308"/>
    </source>
</evidence>
<dbReference type="InterPro" id="IPR058601">
    <property type="entry name" value="Phage_phiTE_015-like"/>
</dbReference>
<dbReference type="EMBL" id="JAKLJA010000001">
    <property type="protein sequence ID" value="MCG5072224.1"/>
    <property type="molecule type" value="Genomic_DNA"/>
</dbReference>
<name>A0A9X1RL95_9BURK</name>
<sequence length="472" mass="51925">MMEYHREQFEQYAAQLGKKDFELDEFGNYRNPFIQEPWDYWRASRDALAALAPSDAAQALLTSEARSHLLDAAKLIEKHHPACGYAARAIHTVLAAPVAAQAPLTDERAAIRALQRLENACQSRAALLTSEAYLAAETIPGMREALYELDDARKEANQVLRAAPFAAQAPKLIGDGANTPWRVVNHPQAGGGLAFHRPFVLQREETGCTVCYAPDGRLKRWKSETEAQRVCNRLNTGLLAAPFAPAVAAPFQQRVQPWMLECFGAEIAADRMERNHRFFEEATELVQACGMSASEAHQLVDYTFGRPVGEPLQEVGGVMVTLAALCLANGLDMHAAGETELARISVSETVAKIRAKQAAKPKHSPLPKAIAKLDERMSDAAHDVLAERARQVSVEGWTAAHDEKYRDHEMSCAAGCYAMYTLAYPAGDPPPAWPWATDWWKPTTHRRNLIKAGALILAEIERIDRAGASDAV</sequence>
<dbReference type="Pfam" id="PF26207">
    <property type="entry name" value="Phage_phiTE_015"/>
    <property type="match status" value="1"/>
</dbReference>
<keyword evidence="2" id="KW-1185">Reference proteome</keyword>
<organism evidence="1 2">
    <name type="scientific">Paraburkholderia tagetis</name>
    <dbReference type="NCBI Taxonomy" id="2913261"/>
    <lineage>
        <taxon>Bacteria</taxon>
        <taxon>Pseudomonadati</taxon>
        <taxon>Pseudomonadota</taxon>
        <taxon>Betaproteobacteria</taxon>
        <taxon>Burkholderiales</taxon>
        <taxon>Burkholderiaceae</taxon>
        <taxon>Paraburkholderia</taxon>
    </lineage>
</organism>
<gene>
    <name evidence="1" type="ORF">L5014_02415</name>
</gene>